<dbReference type="InterPro" id="IPR037049">
    <property type="entry name" value="DUF1214_C_sf"/>
</dbReference>
<accession>A0AA35MJU0</accession>
<evidence type="ECO:0000313" key="2">
    <source>
        <dbReference type="EMBL" id="CAI6097446.1"/>
    </source>
</evidence>
<keyword evidence="1" id="KW-1133">Transmembrane helix</keyword>
<organism evidence="2 3">
    <name type="scientific">Clonostachys chloroleuca</name>
    <dbReference type="NCBI Taxonomy" id="1926264"/>
    <lineage>
        <taxon>Eukaryota</taxon>
        <taxon>Fungi</taxon>
        <taxon>Dikarya</taxon>
        <taxon>Ascomycota</taxon>
        <taxon>Pezizomycotina</taxon>
        <taxon>Sordariomycetes</taxon>
        <taxon>Hypocreomycetidae</taxon>
        <taxon>Hypocreales</taxon>
        <taxon>Bionectriaceae</taxon>
        <taxon>Clonostachys</taxon>
    </lineage>
</organism>
<dbReference type="EMBL" id="CABFNP030001292">
    <property type="protein sequence ID" value="CAI6097446.1"/>
    <property type="molecule type" value="Genomic_DNA"/>
</dbReference>
<evidence type="ECO:0000313" key="3">
    <source>
        <dbReference type="Proteomes" id="UP001160390"/>
    </source>
</evidence>
<protein>
    <submittedName>
        <fullName evidence="2">Uncharacterized protein</fullName>
    </submittedName>
</protein>
<dbReference type="AlphaFoldDB" id="A0AA35MJU0"/>
<reference evidence="2" key="1">
    <citation type="submission" date="2023-01" db="EMBL/GenBank/DDBJ databases">
        <authorList>
            <person name="Piombo E."/>
        </authorList>
    </citation>
    <scope>NUCLEOTIDE SEQUENCE</scope>
</reference>
<sequence>MTELTKADFKNNEFIQPKGSVIGLAVAILLKLILPRALAAFIAVELYSLSPTYEVYYQVTFYLYLGLTEDPCVYPSQAKEISGDQGKSILSTFAILPKIKDGGFWNLTAYGPDQDPIENDLSQYYLGDRDTLTFLESSLVSNGKGSFQILLQATDI</sequence>
<dbReference type="Proteomes" id="UP001160390">
    <property type="component" value="Unassembled WGS sequence"/>
</dbReference>
<proteinExistence type="predicted"/>
<keyword evidence="1" id="KW-0812">Transmembrane</keyword>
<evidence type="ECO:0000256" key="1">
    <source>
        <dbReference type="SAM" id="Phobius"/>
    </source>
</evidence>
<feature type="transmembrane region" description="Helical" evidence="1">
    <location>
        <begin position="21"/>
        <end position="44"/>
    </location>
</feature>
<dbReference type="Gene3D" id="2.60.120.600">
    <property type="entry name" value="Domain of unknown function DUF1214, C-terminal domain"/>
    <property type="match status" value="1"/>
</dbReference>
<comment type="caution">
    <text evidence="2">The sequence shown here is derived from an EMBL/GenBank/DDBJ whole genome shotgun (WGS) entry which is preliminary data.</text>
</comment>
<keyword evidence="3" id="KW-1185">Reference proteome</keyword>
<keyword evidence="1" id="KW-0472">Membrane</keyword>
<name>A0AA35MJU0_9HYPO</name>
<dbReference type="SUPFAM" id="SSF160935">
    <property type="entry name" value="VPA0735-like"/>
    <property type="match status" value="1"/>
</dbReference>
<gene>
    <name evidence="2" type="ORF">CCHLO57077_00008639</name>
</gene>